<name>A0ABQ7FKY4_9ACTN</name>
<gene>
    <name evidence="2" type="ORF">GCU69_11055</name>
</gene>
<comment type="caution">
    <text evidence="2">The sequence shown here is derived from an EMBL/GenBank/DDBJ whole genome shotgun (WGS) entry which is preliminary data.</text>
</comment>
<dbReference type="RefSeq" id="WP_170315820.1">
    <property type="nucleotide sequence ID" value="NZ_WHPN01000254.1"/>
</dbReference>
<evidence type="ECO:0000313" key="3">
    <source>
        <dbReference type="Proteomes" id="UP000621266"/>
    </source>
</evidence>
<sequence>MKSSAAPTMAPVTDLDTFYAVTQMERLSIWFFDADWCGPCRIVRARYLELVAHYGEQVLFHRVDVDDEPGISSALHVLRIPATHAYRAGTALDWPWPGPPAATAQEEYRAWIDRHL</sequence>
<dbReference type="Pfam" id="PF00085">
    <property type="entry name" value="Thioredoxin"/>
    <property type="match status" value="1"/>
</dbReference>
<dbReference type="EMBL" id="WHPN01000254">
    <property type="protein sequence ID" value="KAF4409019.1"/>
    <property type="molecule type" value="Genomic_DNA"/>
</dbReference>
<dbReference type="Gene3D" id="3.40.30.10">
    <property type="entry name" value="Glutaredoxin"/>
    <property type="match status" value="1"/>
</dbReference>
<reference evidence="2 3" key="1">
    <citation type="submission" date="2019-10" db="EMBL/GenBank/DDBJ databases">
        <title>Streptomyces tenebrisbrunneis sp.nov., an endogenous actinomycete isolated from of Lycium ruthenicum.</title>
        <authorList>
            <person name="Ma L."/>
        </authorList>
    </citation>
    <scope>NUCLEOTIDE SEQUENCE [LARGE SCALE GENOMIC DNA]</scope>
    <source>
        <strain evidence="2 3">TRM 66187</strain>
    </source>
</reference>
<evidence type="ECO:0000313" key="2">
    <source>
        <dbReference type="EMBL" id="KAF4409019.1"/>
    </source>
</evidence>
<dbReference type="PROSITE" id="PS51352">
    <property type="entry name" value="THIOREDOXIN_2"/>
    <property type="match status" value="1"/>
</dbReference>
<accession>A0ABQ7FKY4</accession>
<feature type="domain" description="Thioredoxin" evidence="1">
    <location>
        <begin position="1"/>
        <end position="116"/>
    </location>
</feature>
<dbReference type="Proteomes" id="UP000621266">
    <property type="component" value="Unassembled WGS sequence"/>
</dbReference>
<keyword evidence="3" id="KW-1185">Reference proteome</keyword>
<protein>
    <submittedName>
        <fullName evidence="2">Thioredoxin family protein</fullName>
    </submittedName>
</protein>
<organism evidence="2 3">
    <name type="scientific">Streptomyces lycii</name>
    <dbReference type="NCBI Taxonomy" id="2654337"/>
    <lineage>
        <taxon>Bacteria</taxon>
        <taxon>Bacillati</taxon>
        <taxon>Actinomycetota</taxon>
        <taxon>Actinomycetes</taxon>
        <taxon>Kitasatosporales</taxon>
        <taxon>Streptomycetaceae</taxon>
        <taxon>Streptomyces</taxon>
    </lineage>
</organism>
<evidence type="ECO:0000259" key="1">
    <source>
        <dbReference type="PROSITE" id="PS51352"/>
    </source>
</evidence>
<proteinExistence type="predicted"/>
<dbReference type="InterPro" id="IPR013766">
    <property type="entry name" value="Thioredoxin_domain"/>
</dbReference>
<dbReference type="InterPro" id="IPR036249">
    <property type="entry name" value="Thioredoxin-like_sf"/>
</dbReference>
<dbReference type="CDD" id="cd02947">
    <property type="entry name" value="TRX_family"/>
    <property type="match status" value="1"/>
</dbReference>
<dbReference type="SUPFAM" id="SSF52833">
    <property type="entry name" value="Thioredoxin-like"/>
    <property type="match status" value="1"/>
</dbReference>